<evidence type="ECO:0000313" key="2">
    <source>
        <dbReference type="EMBL" id="UZD22711.1"/>
    </source>
</evidence>
<dbReference type="EMBL" id="CP110226">
    <property type="protein sequence ID" value="UZD22711.1"/>
    <property type="molecule type" value="Genomic_DNA"/>
</dbReference>
<dbReference type="Proteomes" id="UP001163156">
    <property type="component" value="Chromosome"/>
</dbReference>
<protein>
    <submittedName>
        <fullName evidence="2">WG repeat-containing protein</fullName>
    </submittedName>
</protein>
<dbReference type="RefSeq" id="WP_264809233.1">
    <property type="nucleotide sequence ID" value="NZ_CP110226.1"/>
</dbReference>
<dbReference type="PANTHER" id="PTHR37841:SF1">
    <property type="entry name" value="DUF3298 DOMAIN-CONTAINING PROTEIN"/>
    <property type="match status" value="1"/>
</dbReference>
<reference evidence="2" key="1">
    <citation type="submission" date="2022-10" db="EMBL/GenBank/DDBJ databases">
        <title>Algoriphagus sp. a novel bacteria isolate from halophytes salicornia europaea.</title>
        <authorList>
            <person name="Peng Y."/>
            <person name="Jiang L."/>
            <person name="Lee J."/>
        </authorList>
    </citation>
    <scope>NUCLEOTIDE SEQUENCE</scope>
    <source>
        <strain evidence="2">TR-M5</strain>
    </source>
</reference>
<evidence type="ECO:0000313" key="3">
    <source>
        <dbReference type="Proteomes" id="UP001163156"/>
    </source>
</evidence>
<feature type="signal peptide" evidence="1">
    <location>
        <begin position="1"/>
        <end position="21"/>
    </location>
</feature>
<feature type="chain" id="PRO_5046133099" evidence="1">
    <location>
        <begin position="22"/>
        <end position="519"/>
    </location>
</feature>
<evidence type="ECO:0000256" key="1">
    <source>
        <dbReference type="SAM" id="SignalP"/>
    </source>
</evidence>
<name>A0ABY6MJ65_9BACT</name>
<keyword evidence="1" id="KW-0732">Signal</keyword>
<keyword evidence="3" id="KW-1185">Reference proteome</keyword>
<dbReference type="Pfam" id="PF14903">
    <property type="entry name" value="WG_beta_rep"/>
    <property type="match status" value="3"/>
</dbReference>
<organism evidence="2 3">
    <name type="scientific">Algoriphagus halophytocola</name>
    <dbReference type="NCBI Taxonomy" id="2991499"/>
    <lineage>
        <taxon>Bacteria</taxon>
        <taxon>Pseudomonadati</taxon>
        <taxon>Bacteroidota</taxon>
        <taxon>Cytophagia</taxon>
        <taxon>Cytophagales</taxon>
        <taxon>Cyclobacteriaceae</taxon>
        <taxon>Algoriphagus</taxon>
    </lineage>
</organism>
<accession>A0ABY6MJ65</accession>
<dbReference type="PANTHER" id="PTHR37841">
    <property type="entry name" value="GLR2918 PROTEIN"/>
    <property type="match status" value="1"/>
</dbReference>
<dbReference type="InterPro" id="IPR032774">
    <property type="entry name" value="WG_beta_rep"/>
</dbReference>
<sequence length="519" mass="58488">MNKTFTLILSFLLLSFTSLMAQSWEVYDTKLQLQSRLMYKEIELLSETVRIGKTDSVIYLLSADLKPAVSLEGDEIYQYLAPWILVSGKDGIGAFHEYGQKVLPLEYESIDTYFNLLLARKGNEYWLFERGYNKTTYLGELDEAKITKTGLIYAKRGGEYFLPISSNPNMTFQLLQDHGGDYLLAKEESGFGLINREGEYVLEPIIDSLQHTKGNFYYGYDQDQYLLIEGNDIKSNIRYNSFHRITFENDIMLEYIHGKLRRVMEEDGILLDAVGMTAVDKIGQDLYNVYFRDDKVGLLGKNGWLVKPTTAAQSISAGGEGFFPAFKDGNTGFLNSEGMWAIEPKYIEVSSFAEGIAGFKSGSNWGLINSNGEQISDANWQEIKPFQQGFAIAKANNEFFLINSFGRPVNSTGYDHISRTAEGFFLIEKAGKIGMLDSKGEALVPAEFESLRRERKDFIIAQKDGKTGIINEAGDLVLPLAYDEVLVDWATNQIFTKTKFVPVVIQTVEESGKKKRKGA</sequence>
<proteinExistence type="predicted"/>
<gene>
    <name evidence="2" type="ORF">OM944_18920</name>
</gene>